<dbReference type="AlphaFoldDB" id="A0AA39K1R0"/>
<proteinExistence type="predicted"/>
<dbReference type="GeneID" id="85366396"/>
<organism evidence="2 3">
    <name type="scientific">Armillaria tabescens</name>
    <name type="common">Ringless honey mushroom</name>
    <name type="synonym">Agaricus tabescens</name>
    <dbReference type="NCBI Taxonomy" id="1929756"/>
    <lineage>
        <taxon>Eukaryota</taxon>
        <taxon>Fungi</taxon>
        <taxon>Dikarya</taxon>
        <taxon>Basidiomycota</taxon>
        <taxon>Agaricomycotina</taxon>
        <taxon>Agaricomycetes</taxon>
        <taxon>Agaricomycetidae</taxon>
        <taxon>Agaricales</taxon>
        <taxon>Marasmiineae</taxon>
        <taxon>Physalacriaceae</taxon>
        <taxon>Desarmillaria</taxon>
    </lineage>
</organism>
<dbReference type="Proteomes" id="UP001175211">
    <property type="component" value="Unassembled WGS sequence"/>
</dbReference>
<keyword evidence="3" id="KW-1185">Reference proteome</keyword>
<comment type="caution">
    <text evidence="2">The sequence shown here is derived from an EMBL/GenBank/DDBJ whole genome shotgun (WGS) entry which is preliminary data.</text>
</comment>
<dbReference type="EMBL" id="JAUEPS010000029">
    <property type="protein sequence ID" value="KAK0452894.1"/>
    <property type="molecule type" value="Genomic_DNA"/>
</dbReference>
<protein>
    <submittedName>
        <fullName evidence="2">Uncharacterized protein</fullName>
    </submittedName>
</protein>
<accession>A0AA39K1R0</accession>
<gene>
    <name evidence="2" type="ORF">EV420DRAFT_629518</name>
</gene>
<dbReference type="RefSeq" id="XP_060328230.1">
    <property type="nucleotide sequence ID" value="XM_060482848.1"/>
</dbReference>
<evidence type="ECO:0000313" key="2">
    <source>
        <dbReference type="EMBL" id="KAK0452894.1"/>
    </source>
</evidence>
<feature type="compositionally biased region" description="Low complexity" evidence="1">
    <location>
        <begin position="41"/>
        <end position="60"/>
    </location>
</feature>
<reference evidence="2" key="1">
    <citation type="submission" date="2023-06" db="EMBL/GenBank/DDBJ databases">
        <authorList>
            <consortium name="Lawrence Berkeley National Laboratory"/>
            <person name="Ahrendt S."/>
            <person name="Sahu N."/>
            <person name="Indic B."/>
            <person name="Wong-Bajracharya J."/>
            <person name="Merenyi Z."/>
            <person name="Ke H.-M."/>
            <person name="Monk M."/>
            <person name="Kocsube S."/>
            <person name="Drula E."/>
            <person name="Lipzen A."/>
            <person name="Balint B."/>
            <person name="Henrissat B."/>
            <person name="Andreopoulos B."/>
            <person name="Martin F.M."/>
            <person name="Harder C.B."/>
            <person name="Rigling D."/>
            <person name="Ford K.L."/>
            <person name="Foster G.D."/>
            <person name="Pangilinan J."/>
            <person name="Papanicolaou A."/>
            <person name="Barry K."/>
            <person name="LaButti K."/>
            <person name="Viragh M."/>
            <person name="Koriabine M."/>
            <person name="Yan M."/>
            <person name="Riley R."/>
            <person name="Champramary S."/>
            <person name="Plett K.L."/>
            <person name="Tsai I.J."/>
            <person name="Slot J."/>
            <person name="Sipos G."/>
            <person name="Plett J."/>
            <person name="Nagy L.G."/>
            <person name="Grigoriev I.V."/>
        </authorList>
    </citation>
    <scope>NUCLEOTIDE SEQUENCE</scope>
    <source>
        <strain evidence="2">CCBAS 213</strain>
    </source>
</reference>
<feature type="region of interest" description="Disordered" evidence="1">
    <location>
        <begin position="41"/>
        <end position="79"/>
    </location>
</feature>
<name>A0AA39K1R0_ARMTA</name>
<evidence type="ECO:0000256" key="1">
    <source>
        <dbReference type="SAM" id="MobiDB-lite"/>
    </source>
</evidence>
<evidence type="ECO:0000313" key="3">
    <source>
        <dbReference type="Proteomes" id="UP001175211"/>
    </source>
</evidence>
<sequence length="116" mass="12576">MLPMGIIRLCIAASTTLNITSSLQSQLMLLSHLTLLSLSTSLPLSSTGSTTTRVTSASTFTRRESSPKSPSARSPVGASNEHLGVLPVVFVTLEPGYNELADEEETKFYLDMLFRR</sequence>